<feature type="region of interest" description="Disordered" evidence="1">
    <location>
        <begin position="1"/>
        <end position="97"/>
    </location>
</feature>
<evidence type="ECO:0000313" key="2">
    <source>
        <dbReference type="EMBL" id="GAA5142767.1"/>
    </source>
</evidence>
<feature type="compositionally biased region" description="Polar residues" evidence="1">
    <location>
        <begin position="51"/>
        <end position="60"/>
    </location>
</feature>
<name>A0ABP9PE14_9ACTN</name>
<accession>A0ABP9PE14</accession>
<organism evidence="2 3">
    <name type="scientific">Nocardioides marinquilinus</name>
    <dbReference type="NCBI Taxonomy" id="1210400"/>
    <lineage>
        <taxon>Bacteria</taxon>
        <taxon>Bacillati</taxon>
        <taxon>Actinomycetota</taxon>
        <taxon>Actinomycetes</taxon>
        <taxon>Propionibacteriales</taxon>
        <taxon>Nocardioidaceae</taxon>
        <taxon>Nocardioides</taxon>
    </lineage>
</organism>
<proteinExistence type="predicted"/>
<reference evidence="3" key="1">
    <citation type="journal article" date="2019" name="Int. J. Syst. Evol. Microbiol.">
        <title>The Global Catalogue of Microorganisms (GCM) 10K type strain sequencing project: providing services to taxonomists for standard genome sequencing and annotation.</title>
        <authorList>
            <consortium name="The Broad Institute Genomics Platform"/>
            <consortium name="The Broad Institute Genome Sequencing Center for Infectious Disease"/>
            <person name="Wu L."/>
            <person name="Ma J."/>
        </authorList>
    </citation>
    <scope>NUCLEOTIDE SEQUENCE [LARGE SCALE GENOMIC DNA]</scope>
    <source>
        <strain evidence="3">JCM 18459</strain>
    </source>
</reference>
<keyword evidence="3" id="KW-1185">Reference proteome</keyword>
<sequence>MSYLQRVLSKLRGTPAAERTGEDDAQVDRAMATSRETGGADAEHAPDTMDKNSTTGTTESGEFVGRAGSDETGDVGLSGAEARGDEADGATGAARPG</sequence>
<protein>
    <submittedName>
        <fullName evidence="2">Uncharacterized protein</fullName>
    </submittedName>
</protein>
<evidence type="ECO:0000313" key="3">
    <source>
        <dbReference type="Proteomes" id="UP001500221"/>
    </source>
</evidence>
<feature type="compositionally biased region" description="Basic and acidic residues" evidence="1">
    <location>
        <begin position="41"/>
        <end position="50"/>
    </location>
</feature>
<dbReference type="Proteomes" id="UP001500221">
    <property type="component" value="Unassembled WGS sequence"/>
</dbReference>
<gene>
    <name evidence="2" type="ORF">GCM10023340_06780</name>
</gene>
<evidence type="ECO:0000256" key="1">
    <source>
        <dbReference type="SAM" id="MobiDB-lite"/>
    </source>
</evidence>
<dbReference type="RefSeq" id="WP_345454527.1">
    <property type="nucleotide sequence ID" value="NZ_BAABKG010000001.1"/>
</dbReference>
<comment type="caution">
    <text evidence="2">The sequence shown here is derived from an EMBL/GenBank/DDBJ whole genome shotgun (WGS) entry which is preliminary data.</text>
</comment>
<dbReference type="EMBL" id="BAABKG010000001">
    <property type="protein sequence ID" value="GAA5142767.1"/>
    <property type="molecule type" value="Genomic_DNA"/>
</dbReference>